<sequence length="83" mass="8919">MGLLTGLVTLPLAPVRGVAWIAEQVRQEALRELYDPTVIHERLEAVAEARESGELSDDEAAELESELVGRLMRGAPPAGGLEV</sequence>
<organism evidence="1 2">
    <name type="scientific">Streptomyces lonegramiae</name>
    <dbReference type="NCBI Taxonomy" id="3075524"/>
    <lineage>
        <taxon>Bacteria</taxon>
        <taxon>Bacillati</taxon>
        <taxon>Actinomycetota</taxon>
        <taxon>Actinomycetes</taxon>
        <taxon>Kitasatosporales</taxon>
        <taxon>Streptomycetaceae</taxon>
        <taxon>Streptomyces</taxon>
    </lineage>
</organism>
<comment type="caution">
    <text evidence="1">The sequence shown here is derived from an EMBL/GenBank/DDBJ whole genome shotgun (WGS) entry which is preliminary data.</text>
</comment>
<protein>
    <submittedName>
        <fullName evidence="1">Gas vesicle protein GvpG</fullName>
    </submittedName>
</protein>
<dbReference type="InterPro" id="IPR007804">
    <property type="entry name" value="GvpG"/>
</dbReference>
<evidence type="ECO:0000313" key="2">
    <source>
        <dbReference type="Proteomes" id="UP001180754"/>
    </source>
</evidence>
<keyword evidence="2" id="KW-1185">Reference proteome</keyword>
<name>A0ABU2X6Z0_9ACTN</name>
<evidence type="ECO:0000313" key="1">
    <source>
        <dbReference type="EMBL" id="MDT0541689.1"/>
    </source>
</evidence>
<reference evidence="1" key="1">
    <citation type="submission" date="2024-05" db="EMBL/GenBank/DDBJ databases">
        <title>30 novel species of actinomycetes from the DSMZ collection.</title>
        <authorList>
            <person name="Nouioui I."/>
        </authorList>
    </citation>
    <scope>NUCLEOTIDE SEQUENCE</scope>
    <source>
        <strain evidence="1">DSM 41529</strain>
    </source>
</reference>
<dbReference type="Pfam" id="PF05120">
    <property type="entry name" value="GvpG"/>
    <property type="match status" value="1"/>
</dbReference>
<dbReference type="Proteomes" id="UP001180754">
    <property type="component" value="Unassembled WGS sequence"/>
</dbReference>
<accession>A0ABU2X6Z0</accession>
<gene>
    <name evidence="1" type="ORF">RND15_03025</name>
</gene>
<dbReference type="RefSeq" id="WP_311721969.1">
    <property type="nucleotide sequence ID" value="NZ_JAVRFD010000001.1"/>
</dbReference>
<proteinExistence type="predicted"/>
<dbReference type="EMBL" id="JAVRFD010000001">
    <property type="protein sequence ID" value="MDT0541689.1"/>
    <property type="molecule type" value="Genomic_DNA"/>
</dbReference>